<feature type="domain" description="DUF4131" evidence="9">
    <location>
        <begin position="58"/>
        <end position="200"/>
    </location>
</feature>
<protein>
    <submittedName>
        <fullName evidence="10">DNA translocation competence protein ComA</fullName>
    </submittedName>
</protein>
<feature type="transmembrane region" description="Helical" evidence="7">
    <location>
        <begin position="274"/>
        <end position="300"/>
    </location>
</feature>
<organism evidence="10">
    <name type="scientific">Roseomonas mucosa</name>
    <dbReference type="NCBI Taxonomy" id="207340"/>
    <lineage>
        <taxon>Bacteria</taxon>
        <taxon>Pseudomonadati</taxon>
        <taxon>Pseudomonadota</taxon>
        <taxon>Alphaproteobacteria</taxon>
        <taxon>Acetobacterales</taxon>
        <taxon>Roseomonadaceae</taxon>
        <taxon>Roseomonas</taxon>
    </lineage>
</organism>
<evidence type="ECO:0000256" key="5">
    <source>
        <dbReference type="ARBA" id="ARBA00023136"/>
    </source>
</evidence>
<dbReference type="InterPro" id="IPR052159">
    <property type="entry name" value="Competence_DNA_uptake"/>
</dbReference>
<dbReference type="EMBL" id="CP025189">
    <property type="protein sequence ID" value="AWV23038.1"/>
    <property type="molecule type" value="Genomic_DNA"/>
</dbReference>
<dbReference type="InterPro" id="IPR025405">
    <property type="entry name" value="DUF4131"/>
</dbReference>
<sequence length="759" mass="80255">MSSTILLAPGRQARPSLATRLREGFHTLLQAEWSRVPPWFAVALGTGILLYFALPMEPSEAWLWLPWPLLAPALWLWRRAPLPGLLLGLAGTVALGFALAVWARASLPPVPDLPRRAVILTGTVDSVERLPGGRRVVLTGARPGEGQPALERSLRLRLKKGDETPVSPGDRLRVRALLRPPPPPPAPGAWDYQRAAFFEGRAGSASALAAVERLEAAPSSPGGSGFAGLRSLLEQRVLAVLGSGATGTVSSAMLTGSQTPIPDEAVAAMRDSGLAHLLSVSGLHVAIVIGLGMSVVRLLVALVPPLALRVDSKSVAAATGLLLGAGYTVLTGSQVPMLRSLAMAALATLAMLLGRRVVSLRALALAAALVLAWQPAALLGPSFQMSFAAVLALIAGWEAMRAPLDRLRGQGEAWRRGLVAVLGLTLTSLLAGLATMPYGLHHFGRLQLYGVVANAVAVPVTSLLVMPAGMLAVLLMPFRLEWLALVPMGWGTEIVLATARRVASWPGAAAIASPIPAWGLLLASFGMLWLCLWRTRWRWAGVPLILLGLFSGPTVPQPDLLVSADARLIAYRSPEGVFLERGSGSNGFARDSWLRDWGEAGFAPLPAEEERVEAGLRCAADHCLLRPRPGAPAIALLRKVKTRRGAAAAPIRMEPWCDSVAVLVSAEPVRGRCRTGRAPLVVDRFSVWRDGAQAVFLGPEGARVVTDRMLRGERPWVPPVPKPRPREAPAQEDEGGTDMAADPAEAPGSPPGSPPGTGQ</sequence>
<evidence type="ECO:0000256" key="7">
    <source>
        <dbReference type="SAM" id="Phobius"/>
    </source>
</evidence>
<dbReference type="GO" id="GO:0005886">
    <property type="term" value="C:plasma membrane"/>
    <property type="evidence" value="ECO:0007669"/>
    <property type="project" value="UniProtKB-SubCell"/>
</dbReference>
<feature type="compositionally biased region" description="Pro residues" evidence="6">
    <location>
        <begin position="748"/>
        <end position="759"/>
    </location>
</feature>
<dbReference type="PANTHER" id="PTHR30619:SF1">
    <property type="entry name" value="RECOMBINATION PROTEIN 2"/>
    <property type="match status" value="1"/>
</dbReference>
<feature type="region of interest" description="Disordered" evidence="6">
    <location>
        <begin position="713"/>
        <end position="759"/>
    </location>
</feature>
<evidence type="ECO:0000259" key="9">
    <source>
        <dbReference type="Pfam" id="PF13567"/>
    </source>
</evidence>
<keyword evidence="5 7" id="KW-0472">Membrane</keyword>
<dbReference type="AlphaFoldDB" id="A0A4Y1MYM6"/>
<keyword evidence="3 7" id="KW-0812">Transmembrane</keyword>
<feature type="transmembrane region" description="Helical" evidence="7">
    <location>
        <begin position="312"/>
        <end position="330"/>
    </location>
</feature>
<comment type="subcellular location">
    <subcellularLocation>
        <location evidence="1">Cell membrane</location>
        <topology evidence="1">Multi-pass membrane protein</topology>
    </subcellularLocation>
</comment>
<feature type="transmembrane region" description="Helical" evidence="7">
    <location>
        <begin position="448"/>
        <end position="475"/>
    </location>
</feature>
<dbReference type="Pfam" id="PF13567">
    <property type="entry name" value="DUF4131"/>
    <property type="match status" value="1"/>
</dbReference>
<reference evidence="10" key="1">
    <citation type="submission" date="2017-12" db="EMBL/GenBank/DDBJ databases">
        <authorList>
            <person name="Martens C."/>
            <person name="Dahlstrom E."/>
            <person name="Barbian K."/>
            <person name="Sykora L."/>
            <person name="Ricklefs S."/>
            <person name="Bruno D."/>
            <person name="Anzick I."/>
            <person name="Myles I."/>
            <person name="Datta S.K."/>
        </authorList>
    </citation>
    <scope>NUCLEOTIDE SEQUENCE</scope>
    <source>
        <strain evidence="10">AD2</strain>
    </source>
</reference>
<feature type="transmembrane region" description="Helical" evidence="7">
    <location>
        <begin position="84"/>
        <end position="107"/>
    </location>
</feature>
<dbReference type="RefSeq" id="WP_099782119.1">
    <property type="nucleotide sequence ID" value="NZ_CP025189.1"/>
</dbReference>
<proteinExistence type="predicted"/>
<gene>
    <name evidence="10" type="ORF">RADP37_02389</name>
</gene>
<evidence type="ECO:0000259" key="8">
    <source>
        <dbReference type="Pfam" id="PF03772"/>
    </source>
</evidence>
<evidence type="ECO:0000313" key="10">
    <source>
        <dbReference type="EMBL" id="AWV23038.1"/>
    </source>
</evidence>
<dbReference type="InterPro" id="IPR004477">
    <property type="entry name" value="ComEC_N"/>
</dbReference>
<feature type="transmembrane region" description="Helical" evidence="7">
    <location>
        <begin position="360"/>
        <end position="379"/>
    </location>
</feature>
<evidence type="ECO:0000256" key="1">
    <source>
        <dbReference type="ARBA" id="ARBA00004651"/>
    </source>
</evidence>
<accession>A0A4Y1MYM6</accession>
<feature type="transmembrane region" description="Helical" evidence="7">
    <location>
        <begin position="482"/>
        <end position="503"/>
    </location>
</feature>
<dbReference type="PANTHER" id="PTHR30619">
    <property type="entry name" value="DNA INTERNALIZATION/COMPETENCE PROTEIN COMEC/REC2"/>
    <property type="match status" value="1"/>
</dbReference>
<feature type="transmembrane region" description="Helical" evidence="7">
    <location>
        <begin position="385"/>
        <end position="404"/>
    </location>
</feature>
<dbReference type="Pfam" id="PF03772">
    <property type="entry name" value="Competence"/>
    <property type="match status" value="1"/>
</dbReference>
<feature type="domain" description="ComEC/Rec2-related protein" evidence="8">
    <location>
        <begin position="253"/>
        <end position="536"/>
    </location>
</feature>
<feature type="transmembrane region" description="Helical" evidence="7">
    <location>
        <begin position="36"/>
        <end position="54"/>
    </location>
</feature>
<evidence type="ECO:0000256" key="3">
    <source>
        <dbReference type="ARBA" id="ARBA00022692"/>
    </source>
</evidence>
<feature type="transmembrane region" description="Helical" evidence="7">
    <location>
        <begin position="416"/>
        <end position="436"/>
    </location>
</feature>
<keyword evidence="4 7" id="KW-1133">Transmembrane helix</keyword>
<evidence type="ECO:0000256" key="4">
    <source>
        <dbReference type="ARBA" id="ARBA00022989"/>
    </source>
</evidence>
<keyword evidence="2" id="KW-1003">Cell membrane</keyword>
<feature type="transmembrane region" description="Helical" evidence="7">
    <location>
        <begin position="515"/>
        <end position="533"/>
    </location>
</feature>
<dbReference type="NCBIfam" id="TIGR00360">
    <property type="entry name" value="ComEC_N-term"/>
    <property type="match status" value="1"/>
</dbReference>
<name>A0A4Y1MYM6_9PROT</name>
<evidence type="ECO:0000256" key="6">
    <source>
        <dbReference type="SAM" id="MobiDB-lite"/>
    </source>
</evidence>
<evidence type="ECO:0000256" key="2">
    <source>
        <dbReference type="ARBA" id="ARBA00022475"/>
    </source>
</evidence>